<dbReference type="Proteomes" id="UP001140206">
    <property type="component" value="Chromosome 3"/>
</dbReference>
<dbReference type="AlphaFoldDB" id="A0AAV8DPT1"/>
<dbReference type="GO" id="GO:0006629">
    <property type="term" value="P:lipid metabolic process"/>
    <property type="evidence" value="ECO:0007669"/>
    <property type="project" value="InterPro"/>
</dbReference>
<evidence type="ECO:0000313" key="2">
    <source>
        <dbReference type="EMBL" id="KAJ4771523.1"/>
    </source>
</evidence>
<keyword evidence="3" id="KW-1185">Reference proteome</keyword>
<dbReference type="EMBL" id="JAMFTS010000003">
    <property type="protein sequence ID" value="KAJ4771523.1"/>
    <property type="molecule type" value="Genomic_DNA"/>
</dbReference>
<dbReference type="SUPFAM" id="SSF53474">
    <property type="entry name" value="alpha/beta-Hydrolases"/>
    <property type="match status" value="1"/>
</dbReference>
<feature type="domain" description="Fungal lipase-type" evidence="1">
    <location>
        <begin position="147"/>
        <end position="187"/>
    </location>
</feature>
<dbReference type="PANTHER" id="PTHR31479:SF2">
    <property type="entry name" value="ALPHA_BETA-HYDROLASES SUPERFAMILY PROTEIN"/>
    <property type="match status" value="1"/>
</dbReference>
<accession>A0AAV8DPT1</accession>
<protein>
    <submittedName>
        <fullName evidence="2">Alpha/beta-Hydrolases superfamily protein</fullName>
    </submittedName>
</protein>
<dbReference type="Gene3D" id="3.40.50.1820">
    <property type="entry name" value="alpha/beta hydrolase"/>
    <property type="match status" value="1"/>
</dbReference>
<comment type="caution">
    <text evidence="2">The sequence shown here is derived from an EMBL/GenBank/DDBJ whole genome shotgun (WGS) entry which is preliminary data.</text>
</comment>
<proteinExistence type="predicted"/>
<dbReference type="InterPro" id="IPR002921">
    <property type="entry name" value="Fungal_lipase-type"/>
</dbReference>
<dbReference type="PANTHER" id="PTHR31479">
    <property type="entry name" value="ALPHA/BETA-HYDROLASES SUPERFAMILY PROTEIN"/>
    <property type="match status" value="1"/>
</dbReference>
<name>A0AAV8DPT1_9POAL</name>
<evidence type="ECO:0000259" key="1">
    <source>
        <dbReference type="Pfam" id="PF01764"/>
    </source>
</evidence>
<reference evidence="2" key="1">
    <citation type="submission" date="2022-08" db="EMBL/GenBank/DDBJ databases">
        <authorList>
            <person name="Marques A."/>
        </authorList>
    </citation>
    <scope>NUCLEOTIDE SEQUENCE</scope>
    <source>
        <strain evidence="2">RhyPub2mFocal</strain>
        <tissue evidence="2">Leaves</tissue>
    </source>
</reference>
<dbReference type="InterPro" id="IPR029058">
    <property type="entry name" value="AB_hydrolase_fold"/>
</dbReference>
<dbReference type="Pfam" id="PF01764">
    <property type="entry name" value="Lipase_3"/>
    <property type="match status" value="1"/>
</dbReference>
<gene>
    <name evidence="2" type="ORF">LUZ62_055780</name>
</gene>
<organism evidence="2 3">
    <name type="scientific">Rhynchospora pubera</name>
    <dbReference type="NCBI Taxonomy" id="906938"/>
    <lineage>
        <taxon>Eukaryota</taxon>
        <taxon>Viridiplantae</taxon>
        <taxon>Streptophyta</taxon>
        <taxon>Embryophyta</taxon>
        <taxon>Tracheophyta</taxon>
        <taxon>Spermatophyta</taxon>
        <taxon>Magnoliopsida</taxon>
        <taxon>Liliopsida</taxon>
        <taxon>Poales</taxon>
        <taxon>Cyperaceae</taxon>
        <taxon>Cyperoideae</taxon>
        <taxon>Rhynchosporeae</taxon>
        <taxon>Rhynchospora</taxon>
    </lineage>
</organism>
<evidence type="ECO:0000313" key="3">
    <source>
        <dbReference type="Proteomes" id="UP001140206"/>
    </source>
</evidence>
<sequence>MPKKDSFEVSGPTHLTSINWNCPNYQRSVAASLVQGVYVLERDRQKDRKGSEALALSWYQYFHFKLIETLLDDKDSSIFGAVYEYSPMGPLSDLAPHYGSDAPSFILAFRGTLLTKKNIIRDIKLDLGIAGIVKNRLGDDNRVKYGLEVLDKLVNTYGHQKIWLTGHSLGAAIAIILGKNMAMSNVFVKSFLFNPPYVSIPIGKTIGSTKLKNGIRVFNGFLKQEESTSSNDCFDMLESWVPQLFVNHDDDICCEYIGYYERREKMKAIGASHVEAIIAKNAVRDLVWNFSGNESEPLLVWNFSGNESEPLHSIPSAVLNVNKKRAKLIGGLIGGLLAHRICQWWQKDLDVHSRDYRSIKE</sequence>